<dbReference type="Proteomes" id="UP000197446">
    <property type="component" value="Unassembled WGS sequence"/>
</dbReference>
<dbReference type="AlphaFoldDB" id="A0A254N817"/>
<comment type="caution">
    <text evidence="1">The sequence shown here is derived from an EMBL/GenBank/DDBJ whole genome shotgun (WGS) entry which is preliminary data.</text>
</comment>
<name>A0A254N817_9BURK</name>
<gene>
    <name evidence="1" type="ORF">CDO81_15310</name>
</gene>
<accession>A0A254N817</accession>
<proteinExistence type="predicted"/>
<protein>
    <recommendedName>
        <fullName evidence="3">Type I restriction endonuclease subunit M</fullName>
    </recommendedName>
</protein>
<evidence type="ECO:0008006" key="3">
    <source>
        <dbReference type="Google" id="ProtNLM"/>
    </source>
</evidence>
<dbReference type="OrthoDB" id="5522207at2"/>
<evidence type="ECO:0000313" key="1">
    <source>
        <dbReference type="EMBL" id="OWR02952.1"/>
    </source>
</evidence>
<reference evidence="1 2" key="1">
    <citation type="journal article" date="2007" name="Int. J. Syst. Evol. Microbiol.">
        <title>Description of Pelomonas aquatica sp. nov. and Pelomonas puraquae sp. nov., isolated from industrial and haemodialysis water.</title>
        <authorList>
            <person name="Gomila M."/>
            <person name="Bowien B."/>
            <person name="Falsen E."/>
            <person name="Moore E.R."/>
            <person name="Lalucat J."/>
        </authorList>
    </citation>
    <scope>NUCLEOTIDE SEQUENCE [LARGE SCALE GENOMIC DNA]</scope>
    <source>
        <strain evidence="1 2">CCUG 52769</strain>
    </source>
</reference>
<sequence>MTDSTKAVEPPHARFKLGALAATPGALAALQQLGVEPMELIVRHVTGDFGELDAEDRTSNETAIAHGLRVFSAYTVRDPNDVGKMHRFWVITEADRSVTTVLTPSEY</sequence>
<evidence type="ECO:0000313" key="2">
    <source>
        <dbReference type="Proteomes" id="UP000197446"/>
    </source>
</evidence>
<keyword evidence="2" id="KW-1185">Reference proteome</keyword>
<organism evidence="1 2">
    <name type="scientific">Roseateles puraquae</name>
    <dbReference type="NCBI Taxonomy" id="431059"/>
    <lineage>
        <taxon>Bacteria</taxon>
        <taxon>Pseudomonadati</taxon>
        <taxon>Pseudomonadota</taxon>
        <taxon>Betaproteobacteria</taxon>
        <taxon>Burkholderiales</taxon>
        <taxon>Sphaerotilaceae</taxon>
        <taxon>Roseateles</taxon>
    </lineage>
</organism>
<dbReference type="EMBL" id="NISI01000006">
    <property type="protein sequence ID" value="OWR02952.1"/>
    <property type="molecule type" value="Genomic_DNA"/>
</dbReference>
<dbReference type="RefSeq" id="WP_088484106.1">
    <property type="nucleotide sequence ID" value="NZ_NISI01000006.1"/>
</dbReference>